<organism evidence="2 3">
    <name type="scientific">Dyadobacter luticola</name>
    <dbReference type="NCBI Taxonomy" id="1979387"/>
    <lineage>
        <taxon>Bacteria</taxon>
        <taxon>Pseudomonadati</taxon>
        <taxon>Bacteroidota</taxon>
        <taxon>Cytophagia</taxon>
        <taxon>Cytophagales</taxon>
        <taxon>Spirosomataceae</taxon>
        <taxon>Dyadobacter</taxon>
    </lineage>
</organism>
<gene>
    <name evidence="2" type="ORF">FEN17_07250</name>
</gene>
<reference evidence="2 3" key="1">
    <citation type="submission" date="2019-05" db="EMBL/GenBank/DDBJ databases">
        <authorList>
            <person name="Qu J.-H."/>
        </authorList>
    </citation>
    <scope>NUCLEOTIDE SEQUENCE [LARGE SCALE GENOMIC DNA]</scope>
    <source>
        <strain evidence="2 3">T17</strain>
    </source>
</reference>
<comment type="caution">
    <text evidence="2">The sequence shown here is derived from an EMBL/GenBank/DDBJ whole genome shotgun (WGS) entry which is preliminary data.</text>
</comment>
<proteinExistence type="predicted"/>
<dbReference type="AlphaFoldDB" id="A0A5R9L551"/>
<evidence type="ECO:0000256" key="1">
    <source>
        <dbReference type="SAM" id="SignalP"/>
    </source>
</evidence>
<sequence>MKKIFYSSLILISLFSASCSLEDHVLPGEPDVYVAGLENTDSTFVAKYWKNGQEVELTQSYYPLAVNSIAVSGNDVYVVGFGVDSSNTLVTGRYWKNGVLEDFSKDISSSFLSDVEVSGGDIYVAGIGVDGPNAYPAYWKNGVSVKLGENGWAKSIAISGGDVYVAGQTQTGSHAVATYWKNGVQVDLTDGTHDATANAIAVLNGEVLVVGSETLNGVVYSRYWKNGIEIGITGNKNTSEASDITTSNNSIYIAGTDDFHAFIWKNNINNLDFGANASGVRVLDGDVYVSGGGYNNGFAIAQYWKNGSRVILSNGKSHTYATSIFVKKP</sequence>
<evidence type="ECO:0000313" key="3">
    <source>
        <dbReference type="Proteomes" id="UP000306402"/>
    </source>
</evidence>
<protein>
    <recommendedName>
        <fullName evidence="4">Chromosome condensation regulator</fullName>
    </recommendedName>
</protein>
<dbReference type="PROSITE" id="PS51257">
    <property type="entry name" value="PROKAR_LIPOPROTEIN"/>
    <property type="match status" value="1"/>
</dbReference>
<dbReference type="RefSeq" id="WP_138364603.1">
    <property type="nucleotide sequence ID" value="NZ_VCEJ01000002.1"/>
</dbReference>
<evidence type="ECO:0000313" key="2">
    <source>
        <dbReference type="EMBL" id="TLV03395.1"/>
    </source>
</evidence>
<accession>A0A5R9L551</accession>
<feature type="signal peptide" evidence="1">
    <location>
        <begin position="1"/>
        <end position="21"/>
    </location>
</feature>
<dbReference type="OrthoDB" id="708305at2"/>
<dbReference type="Proteomes" id="UP000306402">
    <property type="component" value="Unassembled WGS sequence"/>
</dbReference>
<name>A0A5R9L551_9BACT</name>
<evidence type="ECO:0008006" key="4">
    <source>
        <dbReference type="Google" id="ProtNLM"/>
    </source>
</evidence>
<keyword evidence="1" id="KW-0732">Signal</keyword>
<keyword evidence="3" id="KW-1185">Reference proteome</keyword>
<feature type="chain" id="PRO_5024464867" description="Chromosome condensation regulator" evidence="1">
    <location>
        <begin position="22"/>
        <end position="329"/>
    </location>
</feature>
<dbReference type="EMBL" id="VCEJ01000002">
    <property type="protein sequence ID" value="TLV03395.1"/>
    <property type="molecule type" value="Genomic_DNA"/>
</dbReference>